<dbReference type="InterPro" id="IPR002938">
    <property type="entry name" value="FAD-bd"/>
</dbReference>
<keyword evidence="5" id="KW-0560">Oxidoreductase</keyword>
<evidence type="ECO:0000256" key="4">
    <source>
        <dbReference type="ARBA" id="ARBA00022827"/>
    </source>
</evidence>
<keyword evidence="3" id="KW-0285">Flavoprotein</keyword>
<evidence type="ECO:0000259" key="7">
    <source>
        <dbReference type="Pfam" id="PF01494"/>
    </source>
</evidence>
<keyword evidence="6" id="KW-0503">Monooxygenase</keyword>
<evidence type="ECO:0000256" key="2">
    <source>
        <dbReference type="ARBA" id="ARBA00007992"/>
    </source>
</evidence>
<dbReference type="SUPFAM" id="SSF51905">
    <property type="entry name" value="FAD/NAD(P)-binding domain"/>
    <property type="match status" value="1"/>
</dbReference>
<keyword evidence="9" id="KW-1185">Reference proteome</keyword>
<keyword evidence="4" id="KW-0274">FAD</keyword>
<dbReference type="GO" id="GO:0004497">
    <property type="term" value="F:monooxygenase activity"/>
    <property type="evidence" value="ECO:0007669"/>
    <property type="project" value="UniProtKB-KW"/>
</dbReference>
<accession>A0A9P8SME8</accession>
<evidence type="ECO:0000313" key="9">
    <source>
        <dbReference type="Proteomes" id="UP000824596"/>
    </source>
</evidence>
<proteinExistence type="inferred from homology"/>
<comment type="caution">
    <text evidence="8">The sequence shown here is derived from an EMBL/GenBank/DDBJ whole genome shotgun (WGS) entry which is preliminary data.</text>
</comment>
<dbReference type="GO" id="GO:0071949">
    <property type="term" value="F:FAD binding"/>
    <property type="evidence" value="ECO:0007669"/>
    <property type="project" value="InterPro"/>
</dbReference>
<dbReference type="PANTHER" id="PTHR47356:SF2">
    <property type="entry name" value="FAD-BINDING DOMAIN-CONTAINING PROTEIN-RELATED"/>
    <property type="match status" value="1"/>
</dbReference>
<dbReference type="GeneID" id="68350279"/>
<dbReference type="AlphaFoldDB" id="A0A9P8SME8"/>
<dbReference type="Gene3D" id="3.50.50.60">
    <property type="entry name" value="FAD/NAD(P)-binding domain"/>
    <property type="match status" value="1"/>
</dbReference>
<dbReference type="Pfam" id="PF01494">
    <property type="entry name" value="FAD_binding_3"/>
    <property type="match status" value="1"/>
</dbReference>
<reference evidence="8" key="1">
    <citation type="submission" date="2021-09" db="EMBL/GenBank/DDBJ databases">
        <title>A high-quality genome of the endoparasitic fungus Hirsutella rhossiliensis with a comparison of Hirsutella genomes reveals transposable elements contributing to genome size variation.</title>
        <authorList>
            <person name="Lin R."/>
            <person name="Jiao Y."/>
            <person name="Sun X."/>
            <person name="Ling J."/>
            <person name="Xie B."/>
            <person name="Cheng X."/>
        </authorList>
    </citation>
    <scope>NUCLEOTIDE SEQUENCE</scope>
    <source>
        <strain evidence="8">HR02</strain>
    </source>
</reference>
<comment type="similarity">
    <text evidence="2">Belongs to the paxM FAD-dependent monooxygenase family.</text>
</comment>
<dbReference type="RefSeq" id="XP_044726021.1">
    <property type="nucleotide sequence ID" value="XM_044859621.1"/>
</dbReference>
<dbReference type="InterPro" id="IPR050562">
    <property type="entry name" value="FAD_mOase_fung"/>
</dbReference>
<evidence type="ECO:0000256" key="3">
    <source>
        <dbReference type="ARBA" id="ARBA00022630"/>
    </source>
</evidence>
<sequence>MHATDQEMSQERFKVIIVGGSVTGLTLAHSLHKIGVDYTILEKRSTIAPQEGASIGILPNGARVLDQLGLYGAIERATAPLGATNIRFQDGFHFSSPYPKKILENFGYPIAFLERRKLLEILYDALPDKAEARVNKTVSSIDQQTGDGKSGVRVRTLDGDVYEGDMVVGADGVHSRTRSEMWRLSSSSGLAEISASERSSMSVEYSCCFGISTGMPELKPGEQVMRIYYGRTLVVIPSKDGLVFWFLIQKLDQKYKYGDAPRFTSEQAAAQCLQLADAPIAKDVRFGHVWRNQQIFNMVALEEKVFQTWSFGRLVCIGDSMHKMTVNLGQGANCAIEDVAVLSNLLRDCLGKKNATKPTYKELDALLRRFNHMHLSRVTSKAGLST</sequence>
<dbReference type="OrthoDB" id="10029326at2759"/>
<feature type="domain" description="FAD-binding" evidence="7">
    <location>
        <begin position="13"/>
        <end position="349"/>
    </location>
</feature>
<evidence type="ECO:0000256" key="6">
    <source>
        <dbReference type="ARBA" id="ARBA00023033"/>
    </source>
</evidence>
<name>A0A9P8SME8_9HYPO</name>
<dbReference type="EMBL" id="JAIZPD010000001">
    <property type="protein sequence ID" value="KAH0968508.1"/>
    <property type="molecule type" value="Genomic_DNA"/>
</dbReference>
<dbReference type="PRINTS" id="PR00420">
    <property type="entry name" value="RNGMNOXGNASE"/>
</dbReference>
<evidence type="ECO:0000256" key="5">
    <source>
        <dbReference type="ARBA" id="ARBA00023002"/>
    </source>
</evidence>
<organism evidence="8 9">
    <name type="scientific">Hirsutella rhossiliensis</name>
    <dbReference type="NCBI Taxonomy" id="111463"/>
    <lineage>
        <taxon>Eukaryota</taxon>
        <taxon>Fungi</taxon>
        <taxon>Dikarya</taxon>
        <taxon>Ascomycota</taxon>
        <taxon>Pezizomycotina</taxon>
        <taxon>Sordariomycetes</taxon>
        <taxon>Hypocreomycetidae</taxon>
        <taxon>Hypocreales</taxon>
        <taxon>Ophiocordycipitaceae</taxon>
        <taxon>Hirsutella</taxon>
    </lineage>
</organism>
<dbReference type="Proteomes" id="UP000824596">
    <property type="component" value="Unassembled WGS sequence"/>
</dbReference>
<comment type="cofactor">
    <cofactor evidence="1">
        <name>FAD</name>
        <dbReference type="ChEBI" id="CHEBI:57692"/>
    </cofactor>
</comment>
<protein>
    <submittedName>
        <fullName evidence="8">FAD binding domain-containing protein</fullName>
    </submittedName>
</protein>
<dbReference type="InterPro" id="IPR036188">
    <property type="entry name" value="FAD/NAD-bd_sf"/>
</dbReference>
<evidence type="ECO:0000313" key="8">
    <source>
        <dbReference type="EMBL" id="KAH0968508.1"/>
    </source>
</evidence>
<gene>
    <name evidence="8" type="ORF">HRG_01150</name>
</gene>
<evidence type="ECO:0000256" key="1">
    <source>
        <dbReference type="ARBA" id="ARBA00001974"/>
    </source>
</evidence>
<dbReference type="PANTHER" id="PTHR47356">
    <property type="entry name" value="FAD-DEPENDENT MONOOXYGENASE ASQG-RELATED"/>
    <property type="match status" value="1"/>
</dbReference>